<sequence length="88" mass="9509">MNAPARREVGVGDIPVDRVTRLCAANIAPVMDAAAVVLVVRLTIGPNRTIEVLLSPDEADLLGRDLRANARYLASCDPSIDTRISDRR</sequence>
<dbReference type="Proteomes" id="UP001595909">
    <property type="component" value="Unassembled WGS sequence"/>
</dbReference>
<dbReference type="RefSeq" id="WP_274187772.1">
    <property type="nucleotide sequence ID" value="NZ_BAABHN010000040.1"/>
</dbReference>
<name>A0ABV9RL95_9PSEU</name>
<dbReference type="EMBL" id="JBHSIM010000040">
    <property type="protein sequence ID" value="MFC4834580.1"/>
    <property type="molecule type" value="Genomic_DNA"/>
</dbReference>
<protein>
    <submittedName>
        <fullName evidence="1">Uncharacterized protein</fullName>
    </submittedName>
</protein>
<keyword evidence="2" id="KW-1185">Reference proteome</keyword>
<accession>A0ABV9RL95</accession>
<comment type="caution">
    <text evidence="1">The sequence shown here is derived from an EMBL/GenBank/DDBJ whole genome shotgun (WGS) entry which is preliminary data.</text>
</comment>
<gene>
    <name evidence="1" type="ORF">ACFPEL_19365</name>
</gene>
<organism evidence="1 2">
    <name type="scientific">Actinomycetospora chibensis</name>
    <dbReference type="NCBI Taxonomy" id="663606"/>
    <lineage>
        <taxon>Bacteria</taxon>
        <taxon>Bacillati</taxon>
        <taxon>Actinomycetota</taxon>
        <taxon>Actinomycetes</taxon>
        <taxon>Pseudonocardiales</taxon>
        <taxon>Pseudonocardiaceae</taxon>
        <taxon>Actinomycetospora</taxon>
    </lineage>
</organism>
<evidence type="ECO:0000313" key="1">
    <source>
        <dbReference type="EMBL" id="MFC4834580.1"/>
    </source>
</evidence>
<reference evidence="2" key="1">
    <citation type="journal article" date="2019" name="Int. J. Syst. Evol. Microbiol.">
        <title>The Global Catalogue of Microorganisms (GCM) 10K type strain sequencing project: providing services to taxonomists for standard genome sequencing and annotation.</title>
        <authorList>
            <consortium name="The Broad Institute Genomics Platform"/>
            <consortium name="The Broad Institute Genome Sequencing Center for Infectious Disease"/>
            <person name="Wu L."/>
            <person name="Ma J."/>
        </authorList>
    </citation>
    <scope>NUCLEOTIDE SEQUENCE [LARGE SCALE GENOMIC DNA]</scope>
    <source>
        <strain evidence="2">CCUG 50347</strain>
    </source>
</reference>
<proteinExistence type="predicted"/>
<evidence type="ECO:0000313" key="2">
    <source>
        <dbReference type="Proteomes" id="UP001595909"/>
    </source>
</evidence>